<protein>
    <submittedName>
        <fullName evidence="1">ABC transporter substrate-binding protein</fullName>
    </submittedName>
</protein>
<sequence length="332" mass="35899">MIDRRRLVYGLACALGTKALAQVPGHAYRIAFFGFTAKNSAEDDRVVAAFVNRLAELGFAQSRNLTIDWRYAEGRNERYAEFATEMRDKGVELIVTGSATAAQAVVDAGGSIPVVTFGINDPLRTGLIASFAHPGGQVTGMSNFTDDLVAKRIELLKIAVPTVTRIAFARCPECSRLSGLSSASLDAAFERYRESARSLGIALFSLPINAADDFPAAIAAIGREQADAVLLSPNQINAKLRDDWVAFEAAHRIPLMVDYRGFGCLLSYGPDYAAMFRRVAEMSVQILNGAKPGDLPLEQPTKVEFIINLKVAKAMGLTIPRSALLRADEVIS</sequence>
<organism evidence="1 2">
    <name type="scientific">Variovorax ureilyticus</name>
    <dbReference type="NCBI Taxonomy" id="1836198"/>
    <lineage>
        <taxon>Bacteria</taxon>
        <taxon>Pseudomonadati</taxon>
        <taxon>Pseudomonadota</taxon>
        <taxon>Betaproteobacteria</taxon>
        <taxon>Burkholderiales</taxon>
        <taxon>Comamonadaceae</taxon>
        <taxon>Variovorax</taxon>
    </lineage>
</organism>
<dbReference type="Gene3D" id="3.40.50.2300">
    <property type="match status" value="2"/>
</dbReference>
<reference evidence="1 2" key="1">
    <citation type="submission" date="2024-03" db="EMBL/GenBank/DDBJ databases">
        <title>Novel species of the genus Variovorax.</title>
        <authorList>
            <person name="Liu Q."/>
            <person name="Xin Y.-H."/>
        </authorList>
    </citation>
    <scope>NUCLEOTIDE SEQUENCE [LARGE SCALE GENOMIC DNA]</scope>
    <source>
        <strain evidence="1 2">KACC 18899</strain>
    </source>
</reference>
<evidence type="ECO:0000313" key="1">
    <source>
        <dbReference type="EMBL" id="MEJ8813161.1"/>
    </source>
</evidence>
<dbReference type="PANTHER" id="PTHR35271">
    <property type="entry name" value="ABC TRANSPORTER, SUBSTRATE-BINDING LIPOPROTEIN-RELATED"/>
    <property type="match status" value="1"/>
</dbReference>
<dbReference type="PANTHER" id="PTHR35271:SF1">
    <property type="entry name" value="ABC TRANSPORTER, SUBSTRATE-BINDING LIPOPROTEIN"/>
    <property type="match status" value="1"/>
</dbReference>
<dbReference type="RefSeq" id="WP_340358408.1">
    <property type="nucleotide sequence ID" value="NZ_JBBKZU010000008.1"/>
</dbReference>
<dbReference type="CDD" id="cd06325">
    <property type="entry name" value="PBP1_ABC_unchar_transporter"/>
    <property type="match status" value="1"/>
</dbReference>
<dbReference type="InterPro" id="IPR007487">
    <property type="entry name" value="ABC_transpt-TYRBP-like"/>
</dbReference>
<dbReference type="Proteomes" id="UP001365846">
    <property type="component" value="Unassembled WGS sequence"/>
</dbReference>
<keyword evidence="2" id="KW-1185">Reference proteome</keyword>
<dbReference type="Pfam" id="PF04392">
    <property type="entry name" value="ABC_sub_bind"/>
    <property type="match status" value="1"/>
</dbReference>
<gene>
    <name evidence="1" type="ORF">WKW77_18895</name>
</gene>
<accession>A0ABU8VI63</accession>
<comment type="caution">
    <text evidence="1">The sequence shown here is derived from an EMBL/GenBank/DDBJ whole genome shotgun (WGS) entry which is preliminary data.</text>
</comment>
<evidence type="ECO:0000313" key="2">
    <source>
        <dbReference type="Proteomes" id="UP001365846"/>
    </source>
</evidence>
<dbReference type="EMBL" id="JBBKZU010000008">
    <property type="protein sequence ID" value="MEJ8813161.1"/>
    <property type="molecule type" value="Genomic_DNA"/>
</dbReference>
<proteinExistence type="predicted"/>
<name>A0ABU8VI63_9BURK</name>